<evidence type="ECO:0000313" key="2">
    <source>
        <dbReference type="EMBL" id="KAG7766673.1"/>
    </source>
</evidence>
<evidence type="ECO:0000313" key="4">
    <source>
        <dbReference type="Proteomes" id="UP000738402"/>
    </source>
</evidence>
<comment type="caution">
    <text evidence="1">The sequence shown here is derived from an EMBL/GenBank/DDBJ whole genome shotgun (WGS) entry which is preliminary data.</text>
</comment>
<dbReference type="EMBL" id="JAHLUN010000004">
    <property type="protein sequence ID" value="KAG7766673.1"/>
    <property type="molecule type" value="Genomic_DNA"/>
</dbReference>
<accession>A0AAN6D7F9</accession>
<evidence type="ECO:0000313" key="3">
    <source>
        <dbReference type="Proteomes" id="UP000697297"/>
    </source>
</evidence>
<proteinExistence type="predicted"/>
<sequence length="162" mass="18568">MDRGGKRMPLSEITGKLSLNRRPARVLKPNQLMVRPSKNANRTINVASLTRSYVHKETQTRTKSSIDEITRQISLRHRSPAQRLSDKYTLWERSFGIRPAAFEGAIANRHGFALKRDFSAAEARRDRPRPSGGFGVFQARIQRQAQGERSRASRVRILRYLV</sequence>
<evidence type="ECO:0000313" key="1">
    <source>
        <dbReference type="EMBL" id="KAG7729171.1"/>
    </source>
</evidence>
<dbReference type="Proteomes" id="UP000697297">
    <property type="component" value="Unassembled WGS sequence"/>
</dbReference>
<organism evidence="1 4">
    <name type="scientific">Ogataea haglerorum</name>
    <dbReference type="NCBI Taxonomy" id="1937702"/>
    <lineage>
        <taxon>Eukaryota</taxon>
        <taxon>Fungi</taxon>
        <taxon>Dikarya</taxon>
        <taxon>Ascomycota</taxon>
        <taxon>Saccharomycotina</taxon>
        <taxon>Pichiomycetes</taxon>
        <taxon>Pichiales</taxon>
        <taxon>Pichiaceae</taxon>
        <taxon>Ogataea</taxon>
    </lineage>
</organism>
<dbReference type="Proteomes" id="UP000738402">
    <property type="component" value="Unassembled WGS sequence"/>
</dbReference>
<name>A0AAN6D7F9_9ASCO</name>
<gene>
    <name evidence="1" type="ORF">KL933_001397</name>
    <name evidence="2" type="ORF">KL946_001861</name>
</gene>
<dbReference type="EMBL" id="JAHLUH010000003">
    <property type="protein sequence ID" value="KAG7729171.1"/>
    <property type="molecule type" value="Genomic_DNA"/>
</dbReference>
<keyword evidence="3" id="KW-1185">Reference proteome</keyword>
<reference evidence="1 3" key="1">
    <citation type="journal article" date="2021" name="G3 (Bethesda)">
        <title>Genomic diversity, chromosomal rearrangements, and interspecies hybridization in the ogataea polymorpha species complex.</title>
        <authorList>
            <person name="Hanson S.J."/>
            <person name="Cinneide E.O."/>
            <person name="Salzberg L.I."/>
            <person name="Wolfe K.H."/>
            <person name="McGowan J."/>
            <person name="Fitzpatrick D.A."/>
            <person name="Matlin K."/>
        </authorList>
    </citation>
    <scope>NUCLEOTIDE SEQUENCE</scope>
    <source>
        <strain evidence="2">81-436-3</strain>
        <strain evidence="1">83-405-1</strain>
    </source>
</reference>
<dbReference type="AlphaFoldDB" id="A0AAN6D7F9"/>
<protein>
    <submittedName>
        <fullName evidence="1">Uncharacterized protein</fullName>
    </submittedName>
</protein>